<dbReference type="Pfam" id="PF01490">
    <property type="entry name" value="Aa_trans"/>
    <property type="match status" value="1"/>
</dbReference>
<dbReference type="AlphaFoldDB" id="A0AAV1E2Q8"/>
<accession>A0AAV1E2Q8</accession>
<keyword evidence="6 7" id="KW-0472">Membrane</keyword>
<keyword evidence="4" id="KW-0029">Amino-acid transport</keyword>
<dbReference type="InterPro" id="IPR013057">
    <property type="entry name" value="AA_transpt_TM"/>
</dbReference>
<name>A0AAV1E2Q8_OLDCO</name>
<evidence type="ECO:0000256" key="6">
    <source>
        <dbReference type="ARBA" id="ARBA00023136"/>
    </source>
</evidence>
<keyword evidence="3 7" id="KW-0812">Transmembrane</keyword>
<feature type="domain" description="Amino acid transporter transmembrane" evidence="8">
    <location>
        <begin position="21"/>
        <end position="129"/>
    </location>
</feature>
<dbReference type="Proteomes" id="UP001161247">
    <property type="component" value="Chromosome 7"/>
</dbReference>
<keyword evidence="10" id="KW-1185">Reference proteome</keyword>
<evidence type="ECO:0000259" key="8">
    <source>
        <dbReference type="Pfam" id="PF01490"/>
    </source>
</evidence>
<evidence type="ECO:0000256" key="4">
    <source>
        <dbReference type="ARBA" id="ARBA00022970"/>
    </source>
</evidence>
<dbReference type="PANTHER" id="PTHR48017">
    <property type="entry name" value="OS05G0424000 PROTEIN-RELATED"/>
    <property type="match status" value="1"/>
</dbReference>
<evidence type="ECO:0000313" key="9">
    <source>
        <dbReference type="EMBL" id="CAI9113218.1"/>
    </source>
</evidence>
<evidence type="ECO:0000256" key="2">
    <source>
        <dbReference type="ARBA" id="ARBA00022448"/>
    </source>
</evidence>
<evidence type="ECO:0000256" key="3">
    <source>
        <dbReference type="ARBA" id="ARBA00022692"/>
    </source>
</evidence>
<evidence type="ECO:0000313" key="10">
    <source>
        <dbReference type="Proteomes" id="UP001161247"/>
    </source>
</evidence>
<dbReference type="GO" id="GO:0016020">
    <property type="term" value="C:membrane"/>
    <property type="evidence" value="ECO:0007669"/>
    <property type="project" value="UniProtKB-SubCell"/>
</dbReference>
<keyword evidence="5 7" id="KW-1133">Transmembrane helix</keyword>
<evidence type="ECO:0000256" key="7">
    <source>
        <dbReference type="SAM" id="Phobius"/>
    </source>
</evidence>
<proteinExistence type="predicted"/>
<feature type="transmembrane region" description="Helical" evidence="7">
    <location>
        <begin position="84"/>
        <end position="104"/>
    </location>
</feature>
<sequence>MVAFIYSTVGLGLGVGRVEESGKIKGSLTGINIGTVTSIDKTWRVFQAFGAISSAYSYSMILIEIQDTIKTPPSEHKTMKKATFWSVTITTVFYLCGCIGYAAFGDLSPGNLLTGFGFYNPYWLVDIGN</sequence>
<dbReference type="EMBL" id="OX459124">
    <property type="protein sequence ID" value="CAI9113218.1"/>
    <property type="molecule type" value="Genomic_DNA"/>
</dbReference>
<reference evidence="9" key="1">
    <citation type="submission" date="2023-03" db="EMBL/GenBank/DDBJ databases">
        <authorList>
            <person name="Julca I."/>
        </authorList>
    </citation>
    <scope>NUCLEOTIDE SEQUENCE</scope>
</reference>
<evidence type="ECO:0000256" key="5">
    <source>
        <dbReference type="ARBA" id="ARBA00022989"/>
    </source>
</evidence>
<gene>
    <name evidence="9" type="ORF">OLC1_LOCUS20265</name>
</gene>
<evidence type="ECO:0000256" key="1">
    <source>
        <dbReference type="ARBA" id="ARBA00004370"/>
    </source>
</evidence>
<keyword evidence="2" id="KW-0813">Transport</keyword>
<dbReference type="GO" id="GO:0006865">
    <property type="term" value="P:amino acid transport"/>
    <property type="evidence" value="ECO:0007669"/>
    <property type="project" value="UniProtKB-KW"/>
</dbReference>
<protein>
    <submittedName>
        <fullName evidence="9">OLC1v1013788C1</fullName>
    </submittedName>
</protein>
<organism evidence="9 10">
    <name type="scientific">Oldenlandia corymbosa var. corymbosa</name>
    <dbReference type="NCBI Taxonomy" id="529605"/>
    <lineage>
        <taxon>Eukaryota</taxon>
        <taxon>Viridiplantae</taxon>
        <taxon>Streptophyta</taxon>
        <taxon>Embryophyta</taxon>
        <taxon>Tracheophyta</taxon>
        <taxon>Spermatophyta</taxon>
        <taxon>Magnoliopsida</taxon>
        <taxon>eudicotyledons</taxon>
        <taxon>Gunneridae</taxon>
        <taxon>Pentapetalae</taxon>
        <taxon>asterids</taxon>
        <taxon>lamiids</taxon>
        <taxon>Gentianales</taxon>
        <taxon>Rubiaceae</taxon>
        <taxon>Rubioideae</taxon>
        <taxon>Spermacoceae</taxon>
        <taxon>Hedyotis-Oldenlandia complex</taxon>
        <taxon>Oldenlandia</taxon>
    </lineage>
</organism>
<comment type="subcellular location">
    <subcellularLocation>
        <location evidence="1">Membrane</location>
    </subcellularLocation>
</comment>